<feature type="chain" id="PRO_5031204991" description="Endonuclease" evidence="7">
    <location>
        <begin position="21"/>
        <end position="296"/>
    </location>
</feature>
<dbReference type="PANTHER" id="PTHR33146:SF26">
    <property type="entry name" value="ENDONUCLEASE 4"/>
    <property type="match status" value="1"/>
</dbReference>
<sequence>MIRRLILALALLFAPASAQAYGFFTHEAIARIALMNVRPETARMVRAMLRGAPPLLQTPECKVATPEQAATWPDCVRNLGERFSYTASWHYQNVDICKPFDLKTACKDGNCVSAQIERQVKLIQNRTVPAREKAMALVFLIHFVGDLHAPPHGGDRGDRGGNDVKASYGPVTAKWLNLHSIWDSPLAERAVTTPPSPFRVYSPEERAALGSGSVEDWSRQSWEASRDAAYGLALGDACGPKPARPVTVTPEAIEKMVPAQRLQIERAGLRLARMLDEALDPAKAFVPEKKPPYRGG</sequence>
<dbReference type="GO" id="GO:0004519">
    <property type="term" value="F:endonuclease activity"/>
    <property type="evidence" value="ECO:0007669"/>
    <property type="project" value="UniProtKB-KW"/>
</dbReference>
<evidence type="ECO:0000256" key="3">
    <source>
        <dbReference type="ARBA" id="ARBA00022759"/>
    </source>
</evidence>
<evidence type="ECO:0000256" key="1">
    <source>
        <dbReference type="ARBA" id="ARBA00022722"/>
    </source>
</evidence>
<dbReference type="GO" id="GO:0003676">
    <property type="term" value="F:nucleic acid binding"/>
    <property type="evidence" value="ECO:0007669"/>
    <property type="project" value="InterPro"/>
</dbReference>
<keyword evidence="3" id="KW-0255">Endonuclease</keyword>
<feature type="signal peptide" evidence="7">
    <location>
        <begin position="1"/>
        <end position="20"/>
    </location>
</feature>
<keyword evidence="2" id="KW-0479">Metal-binding</keyword>
<accession>A0A7W9APV9</accession>
<dbReference type="GO" id="GO:0006308">
    <property type="term" value="P:DNA catabolic process"/>
    <property type="evidence" value="ECO:0007669"/>
    <property type="project" value="InterPro"/>
</dbReference>
<evidence type="ECO:0000256" key="5">
    <source>
        <dbReference type="ARBA" id="ARBA00023157"/>
    </source>
</evidence>
<reference evidence="8 9" key="1">
    <citation type="submission" date="2020-08" db="EMBL/GenBank/DDBJ databases">
        <title>Genomic Encyclopedia of Type Strains, Phase IV (KMG-IV): sequencing the most valuable type-strain genomes for metagenomic binning, comparative biology and taxonomic classification.</title>
        <authorList>
            <person name="Goeker M."/>
        </authorList>
    </citation>
    <scope>NUCLEOTIDE SEQUENCE [LARGE SCALE GENOMIC DNA]</scope>
    <source>
        <strain evidence="8 9">DSM 27244</strain>
    </source>
</reference>
<name>A0A7W9APV9_9SPHN</name>
<evidence type="ECO:0000256" key="2">
    <source>
        <dbReference type="ARBA" id="ARBA00022723"/>
    </source>
</evidence>
<gene>
    <name evidence="8" type="ORF">FHR19_001616</name>
</gene>
<organism evidence="8 9">
    <name type="scientific">Sphingomonas yantingensis</name>
    <dbReference type="NCBI Taxonomy" id="1241761"/>
    <lineage>
        <taxon>Bacteria</taxon>
        <taxon>Pseudomonadati</taxon>
        <taxon>Pseudomonadota</taxon>
        <taxon>Alphaproteobacteria</taxon>
        <taxon>Sphingomonadales</taxon>
        <taxon>Sphingomonadaceae</taxon>
        <taxon>Sphingomonas</taxon>
    </lineage>
</organism>
<dbReference type="RefSeq" id="WP_343053209.1">
    <property type="nucleotide sequence ID" value="NZ_JACIJJ010000002.1"/>
</dbReference>
<dbReference type="AlphaFoldDB" id="A0A7W9APV9"/>
<keyword evidence="5" id="KW-1015">Disulfide bond</keyword>
<proteinExistence type="predicted"/>
<dbReference type="PANTHER" id="PTHR33146">
    <property type="entry name" value="ENDONUCLEASE 4"/>
    <property type="match status" value="1"/>
</dbReference>
<dbReference type="GO" id="GO:0046872">
    <property type="term" value="F:metal ion binding"/>
    <property type="evidence" value="ECO:0007669"/>
    <property type="project" value="UniProtKB-KW"/>
</dbReference>
<keyword evidence="9" id="KW-1185">Reference proteome</keyword>
<keyword evidence="7" id="KW-0732">Signal</keyword>
<dbReference type="GO" id="GO:0016788">
    <property type="term" value="F:hydrolase activity, acting on ester bonds"/>
    <property type="evidence" value="ECO:0007669"/>
    <property type="project" value="InterPro"/>
</dbReference>
<evidence type="ECO:0000313" key="9">
    <source>
        <dbReference type="Proteomes" id="UP000557739"/>
    </source>
</evidence>
<dbReference type="EMBL" id="JACIJJ010000002">
    <property type="protein sequence ID" value="MBB5698271.1"/>
    <property type="molecule type" value="Genomic_DNA"/>
</dbReference>
<keyword evidence="4" id="KW-0378">Hydrolase</keyword>
<dbReference type="Proteomes" id="UP000557739">
    <property type="component" value="Unassembled WGS sequence"/>
</dbReference>
<dbReference type="SUPFAM" id="SSF48537">
    <property type="entry name" value="Phospholipase C/P1 nuclease"/>
    <property type="match status" value="1"/>
</dbReference>
<evidence type="ECO:0000256" key="6">
    <source>
        <dbReference type="ARBA" id="ARBA00023180"/>
    </source>
</evidence>
<dbReference type="CDD" id="cd11010">
    <property type="entry name" value="S1-P1_nuclease"/>
    <property type="match status" value="1"/>
</dbReference>
<comment type="caution">
    <text evidence="8">The sequence shown here is derived from an EMBL/GenBank/DDBJ whole genome shotgun (WGS) entry which is preliminary data.</text>
</comment>
<keyword evidence="1" id="KW-0540">Nuclease</keyword>
<evidence type="ECO:0000256" key="7">
    <source>
        <dbReference type="SAM" id="SignalP"/>
    </source>
</evidence>
<dbReference type="Pfam" id="PF02265">
    <property type="entry name" value="S1-P1_nuclease"/>
    <property type="match status" value="1"/>
</dbReference>
<dbReference type="InterPro" id="IPR008947">
    <property type="entry name" value="PLipase_C/P1_nuclease_dom_sf"/>
</dbReference>
<evidence type="ECO:0000313" key="8">
    <source>
        <dbReference type="EMBL" id="MBB5698271.1"/>
    </source>
</evidence>
<dbReference type="Gene3D" id="1.10.575.10">
    <property type="entry name" value="P1 Nuclease"/>
    <property type="match status" value="1"/>
</dbReference>
<keyword evidence="6" id="KW-0325">Glycoprotein</keyword>
<dbReference type="InterPro" id="IPR003154">
    <property type="entry name" value="S1/P1nuclease"/>
</dbReference>
<evidence type="ECO:0000256" key="4">
    <source>
        <dbReference type="ARBA" id="ARBA00022801"/>
    </source>
</evidence>
<protein>
    <recommendedName>
        <fullName evidence="10">Endonuclease</fullName>
    </recommendedName>
</protein>
<evidence type="ECO:0008006" key="10">
    <source>
        <dbReference type="Google" id="ProtNLM"/>
    </source>
</evidence>